<sequence length="228" mass="25627">MAMETERSLWFVPVYLTILPMSRFPLLQRTYPTTFFPPNNDETPETLFRDGVFTDQGHMRWVHRDNPSAILYCVSGCYSPENNQYGASAFVYGPQIIGYPGSGMFCLDTRIRGPMEQLAPQTEERAHLQAAVSALTFARSVEPTPRIRTLVIATHRDHLAHGAAIYTPQWVADHWRGENGERVANCDIWLELLAEVEGLAQRGIDVQFWRLSSIGGRMGSARLAAEAA</sequence>
<keyword evidence="2" id="KW-1185">Reference proteome</keyword>
<evidence type="ECO:0008006" key="3">
    <source>
        <dbReference type="Google" id="ProtNLM"/>
    </source>
</evidence>
<reference evidence="1 2" key="1">
    <citation type="submission" date="2016-12" db="EMBL/GenBank/DDBJ databases">
        <title>The genomes of Aspergillus section Nigri reveals drivers in fungal speciation.</title>
        <authorList>
            <consortium name="DOE Joint Genome Institute"/>
            <person name="Vesth T.C."/>
            <person name="Nybo J."/>
            <person name="Theobald S."/>
            <person name="Brandl J."/>
            <person name="Frisvad J.C."/>
            <person name="Nielsen K.F."/>
            <person name="Lyhne E.K."/>
            <person name="Kogle M.E."/>
            <person name="Kuo A."/>
            <person name="Riley R."/>
            <person name="Clum A."/>
            <person name="Nolan M."/>
            <person name="Lipzen A."/>
            <person name="Salamov A."/>
            <person name="Henrissat B."/>
            <person name="Wiebenga A."/>
            <person name="De Vries R.P."/>
            <person name="Grigoriev I.V."/>
            <person name="Mortensen U.H."/>
            <person name="Andersen M.R."/>
            <person name="Baker S.E."/>
        </authorList>
    </citation>
    <scope>NUCLEOTIDE SEQUENCE [LARGE SCALE GENOMIC DNA]</scope>
    <source>
        <strain evidence="1 2">JOP 1030-1</strain>
    </source>
</reference>
<accession>A0A318ZMH1</accession>
<dbReference type="EMBL" id="KZ821220">
    <property type="protein sequence ID" value="PYH48789.1"/>
    <property type="molecule type" value="Genomic_DNA"/>
</dbReference>
<dbReference type="GeneID" id="37073676"/>
<dbReference type="GO" id="GO:0003676">
    <property type="term" value="F:nucleic acid binding"/>
    <property type="evidence" value="ECO:0007669"/>
    <property type="project" value="InterPro"/>
</dbReference>
<dbReference type="Gene3D" id="3.30.420.10">
    <property type="entry name" value="Ribonuclease H-like superfamily/Ribonuclease H"/>
    <property type="match status" value="1"/>
</dbReference>
<dbReference type="AlphaFoldDB" id="A0A318ZMH1"/>
<organism evidence="1 2">
    <name type="scientific">Aspergillus saccharolyticus JOP 1030-1</name>
    <dbReference type="NCBI Taxonomy" id="1450539"/>
    <lineage>
        <taxon>Eukaryota</taxon>
        <taxon>Fungi</taxon>
        <taxon>Dikarya</taxon>
        <taxon>Ascomycota</taxon>
        <taxon>Pezizomycotina</taxon>
        <taxon>Eurotiomycetes</taxon>
        <taxon>Eurotiomycetidae</taxon>
        <taxon>Eurotiales</taxon>
        <taxon>Aspergillaceae</taxon>
        <taxon>Aspergillus</taxon>
        <taxon>Aspergillus subgen. Circumdati</taxon>
    </lineage>
</organism>
<proteinExistence type="predicted"/>
<gene>
    <name evidence="1" type="ORF">BP01DRAFT_311364</name>
</gene>
<dbReference type="InterPro" id="IPR036397">
    <property type="entry name" value="RNaseH_sf"/>
</dbReference>
<dbReference type="OrthoDB" id="407198at2759"/>
<evidence type="ECO:0000313" key="2">
    <source>
        <dbReference type="Proteomes" id="UP000248349"/>
    </source>
</evidence>
<protein>
    <recommendedName>
        <fullName evidence="3">RNase H type-1 domain-containing protein</fullName>
    </recommendedName>
</protein>
<dbReference type="InterPro" id="IPR012337">
    <property type="entry name" value="RNaseH-like_sf"/>
</dbReference>
<dbReference type="Proteomes" id="UP000248349">
    <property type="component" value="Unassembled WGS sequence"/>
</dbReference>
<name>A0A318ZMH1_9EURO</name>
<evidence type="ECO:0000313" key="1">
    <source>
        <dbReference type="EMBL" id="PYH48789.1"/>
    </source>
</evidence>
<dbReference type="RefSeq" id="XP_025434771.1">
    <property type="nucleotide sequence ID" value="XM_025572448.1"/>
</dbReference>
<dbReference type="STRING" id="1450539.A0A318ZMH1"/>
<dbReference type="SUPFAM" id="SSF53098">
    <property type="entry name" value="Ribonuclease H-like"/>
    <property type="match status" value="1"/>
</dbReference>
<feature type="non-terminal residue" evidence="1">
    <location>
        <position position="228"/>
    </location>
</feature>